<keyword evidence="4" id="KW-0508">mRNA splicing</keyword>
<feature type="chain" id="PRO_5034477274" description="RRM domain-containing protein" evidence="8">
    <location>
        <begin position="18"/>
        <end position="416"/>
    </location>
</feature>
<evidence type="ECO:0000256" key="4">
    <source>
        <dbReference type="ARBA" id="ARBA00023187"/>
    </source>
</evidence>
<evidence type="ECO:0000256" key="7">
    <source>
        <dbReference type="SAM" id="MobiDB-lite"/>
    </source>
</evidence>
<name>A0A8H4R022_9AGAR</name>
<evidence type="ECO:0000256" key="5">
    <source>
        <dbReference type="ARBA" id="ARBA00023242"/>
    </source>
</evidence>
<proteinExistence type="predicted"/>
<dbReference type="InterPro" id="IPR035979">
    <property type="entry name" value="RBD_domain_sf"/>
</dbReference>
<keyword evidence="3 6" id="KW-0694">RNA-binding</keyword>
<evidence type="ECO:0000256" key="1">
    <source>
        <dbReference type="ARBA" id="ARBA00004123"/>
    </source>
</evidence>
<evidence type="ECO:0000313" key="11">
    <source>
        <dbReference type="Proteomes" id="UP000521872"/>
    </source>
</evidence>
<dbReference type="InterPro" id="IPR035810">
    <property type="entry name" value="PEBP_euk"/>
</dbReference>
<gene>
    <name evidence="10" type="ORF">D9613_005127</name>
</gene>
<comment type="caution">
    <text evidence="10">The sequence shown here is derived from an EMBL/GenBank/DDBJ whole genome shotgun (WGS) entry which is preliminary data.</text>
</comment>
<dbReference type="GO" id="GO:0006397">
    <property type="term" value="P:mRNA processing"/>
    <property type="evidence" value="ECO:0007669"/>
    <property type="project" value="UniProtKB-KW"/>
</dbReference>
<feature type="region of interest" description="Disordered" evidence="7">
    <location>
        <begin position="212"/>
        <end position="256"/>
    </location>
</feature>
<keyword evidence="11" id="KW-1185">Reference proteome</keyword>
<dbReference type="CDD" id="cd00866">
    <property type="entry name" value="PEBP_euk"/>
    <property type="match status" value="1"/>
</dbReference>
<dbReference type="SUPFAM" id="SSF54928">
    <property type="entry name" value="RNA-binding domain, RBD"/>
    <property type="match status" value="1"/>
</dbReference>
<dbReference type="EMBL" id="JAACJL010000016">
    <property type="protein sequence ID" value="KAF4619402.1"/>
    <property type="molecule type" value="Genomic_DNA"/>
</dbReference>
<evidence type="ECO:0000313" key="10">
    <source>
        <dbReference type="EMBL" id="KAF4619402.1"/>
    </source>
</evidence>
<dbReference type="SMART" id="SM00360">
    <property type="entry name" value="RRM"/>
    <property type="match status" value="1"/>
</dbReference>
<accession>A0A8H4R022</accession>
<protein>
    <recommendedName>
        <fullName evidence="9">RRM domain-containing protein</fullName>
    </recommendedName>
</protein>
<dbReference type="InterPro" id="IPR012677">
    <property type="entry name" value="Nucleotide-bd_a/b_plait_sf"/>
</dbReference>
<keyword evidence="2" id="KW-0507">mRNA processing</keyword>
<dbReference type="Pfam" id="PF01161">
    <property type="entry name" value="PBP"/>
    <property type="match status" value="1"/>
</dbReference>
<dbReference type="Pfam" id="PF00076">
    <property type="entry name" value="RRM_1"/>
    <property type="match status" value="1"/>
</dbReference>
<dbReference type="PANTHER" id="PTHR11362:SF82">
    <property type="entry name" value="PHOSPHATIDYLETHANOLAMINE-BINDING PROTEIN 4"/>
    <property type="match status" value="1"/>
</dbReference>
<dbReference type="GO" id="GO:0005634">
    <property type="term" value="C:nucleus"/>
    <property type="evidence" value="ECO:0007669"/>
    <property type="project" value="UniProtKB-SubCell"/>
</dbReference>
<reference evidence="10 11" key="1">
    <citation type="submission" date="2019-12" db="EMBL/GenBank/DDBJ databases">
        <authorList>
            <person name="Floudas D."/>
            <person name="Bentzer J."/>
            <person name="Ahren D."/>
            <person name="Johansson T."/>
            <person name="Persson P."/>
            <person name="Tunlid A."/>
        </authorList>
    </citation>
    <scope>NUCLEOTIDE SEQUENCE [LARGE SCALE GENOMIC DNA]</scope>
    <source>
        <strain evidence="10 11">CBS 102.39</strain>
    </source>
</reference>
<evidence type="ECO:0000256" key="8">
    <source>
        <dbReference type="SAM" id="SignalP"/>
    </source>
</evidence>
<dbReference type="FunFam" id="3.30.70.330:FF:000286">
    <property type="entry name" value="Putative pre-mRNA branch site protein p14"/>
    <property type="match status" value="1"/>
</dbReference>
<keyword evidence="5" id="KW-0539">Nucleus</keyword>
<dbReference type="GO" id="GO:0003723">
    <property type="term" value="F:RNA binding"/>
    <property type="evidence" value="ECO:0007669"/>
    <property type="project" value="UniProtKB-UniRule"/>
</dbReference>
<sequence length="416" mass="44264">MLSAAFSVALFLPWAAAQVAMPNLSNVTTAFSSAEIVPDVLPSFTPEDTIDVAFPSVTVVPGVLLTTDQTAMFPTLTLTAANTSNSSDANTTAWVVALVDPDAPTPQNRSISQFLHFLGGDFTVDGSGLLSNTSPALMEFTPPAPPPGSDPHRYVLLVFDQPDNFDTDGPTFVNSTTPRTNFNISVFAQEVALGAPIAGNYFLVGPMNSSSSSVMAGGPTTSPSSPPLSGTPAATSPDTLTNSPTDTSAPSSPSPGAGMMNKSNIFSLQGFVLGVVMAILLLYQPNSSPYPIYIMALARPTTKLPPGANRILFVKNLSYQITGEDLYDLFGRYGSIRQIRIGNEQKTKGTAFVVYDDVMDAKNALDHLNGFHLQERYIVVLYHMPAKQDAAAAKADLARREEELAQLKKKHDISDP</sequence>
<feature type="domain" description="RRM" evidence="9">
    <location>
        <begin position="310"/>
        <end position="385"/>
    </location>
</feature>
<evidence type="ECO:0000256" key="6">
    <source>
        <dbReference type="PROSITE-ProRule" id="PRU00176"/>
    </source>
</evidence>
<comment type="subcellular location">
    <subcellularLocation>
        <location evidence="1">Nucleus</location>
    </subcellularLocation>
</comment>
<dbReference type="SUPFAM" id="SSF49777">
    <property type="entry name" value="PEBP-like"/>
    <property type="match status" value="1"/>
</dbReference>
<feature type="signal peptide" evidence="8">
    <location>
        <begin position="1"/>
        <end position="17"/>
    </location>
</feature>
<feature type="compositionally biased region" description="Low complexity" evidence="7">
    <location>
        <begin position="216"/>
        <end position="256"/>
    </location>
</feature>
<dbReference type="GO" id="GO:0008380">
    <property type="term" value="P:RNA splicing"/>
    <property type="evidence" value="ECO:0007669"/>
    <property type="project" value="UniProtKB-KW"/>
</dbReference>
<evidence type="ECO:0000259" key="9">
    <source>
        <dbReference type="PROSITE" id="PS50102"/>
    </source>
</evidence>
<dbReference type="InterPro" id="IPR036610">
    <property type="entry name" value="PEBP-like_sf"/>
</dbReference>
<dbReference type="Proteomes" id="UP000521872">
    <property type="component" value="Unassembled WGS sequence"/>
</dbReference>
<dbReference type="InterPro" id="IPR034150">
    <property type="entry name" value="SF3B6_RRM"/>
</dbReference>
<evidence type="ECO:0000256" key="2">
    <source>
        <dbReference type="ARBA" id="ARBA00022664"/>
    </source>
</evidence>
<dbReference type="PANTHER" id="PTHR11362">
    <property type="entry name" value="PHOSPHATIDYLETHANOLAMINE-BINDING PROTEIN"/>
    <property type="match status" value="1"/>
</dbReference>
<dbReference type="InterPro" id="IPR000504">
    <property type="entry name" value="RRM_dom"/>
</dbReference>
<evidence type="ECO:0000256" key="3">
    <source>
        <dbReference type="ARBA" id="ARBA00022884"/>
    </source>
</evidence>
<keyword evidence="8" id="KW-0732">Signal</keyword>
<dbReference type="CDD" id="cd12241">
    <property type="entry name" value="RRM_SF3B14"/>
    <property type="match status" value="1"/>
</dbReference>
<dbReference type="Gene3D" id="3.90.280.10">
    <property type="entry name" value="PEBP-like"/>
    <property type="match status" value="1"/>
</dbReference>
<dbReference type="AlphaFoldDB" id="A0A8H4R022"/>
<organism evidence="10 11">
    <name type="scientific">Agrocybe pediades</name>
    <dbReference type="NCBI Taxonomy" id="84607"/>
    <lineage>
        <taxon>Eukaryota</taxon>
        <taxon>Fungi</taxon>
        <taxon>Dikarya</taxon>
        <taxon>Basidiomycota</taxon>
        <taxon>Agaricomycotina</taxon>
        <taxon>Agaricomycetes</taxon>
        <taxon>Agaricomycetidae</taxon>
        <taxon>Agaricales</taxon>
        <taxon>Agaricineae</taxon>
        <taxon>Strophariaceae</taxon>
        <taxon>Agrocybe</taxon>
    </lineage>
</organism>
<dbReference type="Gene3D" id="3.30.70.330">
    <property type="match status" value="1"/>
</dbReference>
<dbReference type="InterPro" id="IPR008914">
    <property type="entry name" value="PEBP"/>
</dbReference>
<dbReference type="PROSITE" id="PS50102">
    <property type="entry name" value="RRM"/>
    <property type="match status" value="1"/>
</dbReference>